<feature type="region of interest" description="Disordered" evidence="1">
    <location>
        <begin position="113"/>
        <end position="135"/>
    </location>
</feature>
<accession>A0A1J0VTA4</accession>
<feature type="region of interest" description="Disordered" evidence="1">
    <location>
        <begin position="1"/>
        <end position="77"/>
    </location>
</feature>
<keyword evidence="5" id="KW-1185">Reference proteome</keyword>
<evidence type="ECO:0000256" key="2">
    <source>
        <dbReference type="SAM" id="Phobius"/>
    </source>
</evidence>
<protein>
    <recommendedName>
        <fullName evidence="3">DUF8017 domain-containing protein</fullName>
    </recommendedName>
</protein>
<dbReference type="OrthoDB" id="4560740at2"/>
<dbReference type="InterPro" id="IPR058330">
    <property type="entry name" value="DUF8017"/>
</dbReference>
<reference evidence="4" key="1">
    <citation type="submission" date="2016-11" db="EMBL/GenBank/DDBJ databases">
        <authorList>
            <person name="Jaros S."/>
            <person name="Januszkiewicz K."/>
            <person name="Wedrychowicz H."/>
        </authorList>
    </citation>
    <scope>NUCLEOTIDE SEQUENCE [LARGE SCALE GENOMIC DNA]</scope>
    <source>
        <strain evidence="4">Y48</strain>
    </source>
</reference>
<keyword evidence="2" id="KW-1133">Transmembrane helix</keyword>
<gene>
    <name evidence="4" type="ORF">BOX37_16500</name>
</gene>
<feature type="transmembrane region" description="Helical" evidence="2">
    <location>
        <begin position="83"/>
        <end position="105"/>
    </location>
</feature>
<dbReference type="KEGG" id="nsl:BOX37_16500"/>
<dbReference type="AlphaFoldDB" id="A0A1J0VTA4"/>
<keyword evidence="2" id="KW-0812">Transmembrane</keyword>
<feature type="compositionally biased region" description="Low complexity" evidence="1">
    <location>
        <begin position="113"/>
        <end position="134"/>
    </location>
</feature>
<evidence type="ECO:0000259" key="3">
    <source>
        <dbReference type="Pfam" id="PF26056"/>
    </source>
</evidence>
<evidence type="ECO:0000256" key="1">
    <source>
        <dbReference type="SAM" id="MobiDB-lite"/>
    </source>
</evidence>
<organism evidence="4 5">
    <name type="scientific">Nocardia mangyaensis</name>
    <dbReference type="NCBI Taxonomy" id="2213200"/>
    <lineage>
        <taxon>Bacteria</taxon>
        <taxon>Bacillati</taxon>
        <taxon>Actinomycetota</taxon>
        <taxon>Actinomycetes</taxon>
        <taxon>Mycobacteriales</taxon>
        <taxon>Nocardiaceae</taxon>
        <taxon>Nocardia</taxon>
    </lineage>
</organism>
<keyword evidence="2" id="KW-0472">Membrane</keyword>
<proteinExistence type="predicted"/>
<name>A0A1J0VTA4_9NOCA</name>
<dbReference type="Proteomes" id="UP000183810">
    <property type="component" value="Chromosome"/>
</dbReference>
<evidence type="ECO:0000313" key="5">
    <source>
        <dbReference type="Proteomes" id="UP000183810"/>
    </source>
</evidence>
<dbReference type="RefSeq" id="WP_071928469.1">
    <property type="nucleotide sequence ID" value="NZ_CP018082.1"/>
</dbReference>
<dbReference type="EMBL" id="CP018082">
    <property type="protein sequence ID" value="APE35280.1"/>
    <property type="molecule type" value="Genomic_DNA"/>
</dbReference>
<dbReference type="Pfam" id="PF26056">
    <property type="entry name" value="DUF8017"/>
    <property type="match status" value="1"/>
</dbReference>
<sequence>MADPTLLAGGQFAAPQGNVAPPGSGQYSQPAISQPYGHPQQHYPPQYAGQQPYQQPGYAQQPYGYAPQAYPGPPRRSGGSGPILAVVALVAVVVIGGAVALAYAVGAFEDGSTAASSTTSVTPTGPLTGTSTAPLSPGAQGVLIPQYRVAYDVPSTWTIDSEYSSVSLVGRSGTFSGRGKTFEGAAFCPGSAYRALAGVGTSTESDPAAAATAVATMSAESGYSDPTGGKLTAPTSLTTESGLTGQFVETSGAWTPRVGGCTADAYSVYTFAFRNAAGQVLALTILADRNATGELTAADAMTMIASLRLV</sequence>
<evidence type="ECO:0000313" key="4">
    <source>
        <dbReference type="EMBL" id="APE35280.1"/>
    </source>
</evidence>
<feature type="domain" description="DUF8017" evidence="3">
    <location>
        <begin position="133"/>
        <end position="309"/>
    </location>
</feature>
<feature type="compositionally biased region" description="Low complexity" evidence="1">
    <location>
        <begin position="34"/>
        <end position="69"/>
    </location>
</feature>